<dbReference type="EMBL" id="VCNI01000005">
    <property type="protein sequence ID" value="TMU50630.1"/>
    <property type="molecule type" value="Genomic_DNA"/>
</dbReference>
<evidence type="ECO:0000256" key="4">
    <source>
        <dbReference type="PROSITE-ProRule" id="PRU00433"/>
    </source>
</evidence>
<dbReference type="SUPFAM" id="SSF46626">
    <property type="entry name" value="Cytochrome c"/>
    <property type="match status" value="1"/>
</dbReference>
<feature type="domain" description="Cytochrome c" evidence="6">
    <location>
        <begin position="78"/>
        <end position="167"/>
    </location>
</feature>
<comment type="caution">
    <text evidence="7">The sequence shown here is derived from an EMBL/GenBank/DDBJ whole genome shotgun (WGS) entry which is preliminary data.</text>
</comment>
<dbReference type="Gene3D" id="1.10.760.10">
    <property type="entry name" value="Cytochrome c-like domain"/>
    <property type="match status" value="1"/>
</dbReference>
<evidence type="ECO:0000256" key="3">
    <source>
        <dbReference type="ARBA" id="ARBA00023004"/>
    </source>
</evidence>
<feature type="region of interest" description="Disordered" evidence="5">
    <location>
        <begin position="30"/>
        <end position="51"/>
    </location>
</feature>
<dbReference type="InterPro" id="IPR036909">
    <property type="entry name" value="Cyt_c-like_dom_sf"/>
</dbReference>
<dbReference type="Pfam" id="PF00034">
    <property type="entry name" value="Cytochrom_C"/>
    <property type="match status" value="1"/>
</dbReference>
<name>A0ABY2WH61_9FLAO</name>
<gene>
    <name evidence="7" type="ORF">FGG15_18980</name>
</gene>
<reference evidence="7 8" key="1">
    <citation type="submission" date="2019-05" db="EMBL/GenBank/DDBJ databases">
        <title>Flagellimonas sp. AsT0115, sp. nov., isolated from a marine red algae, Asparagopsis taxiformis.</title>
        <authorList>
            <person name="Kim J."/>
            <person name="Jeong S.E."/>
            <person name="Jeon C.O."/>
        </authorList>
    </citation>
    <scope>NUCLEOTIDE SEQUENCE [LARGE SCALE GENOMIC DNA]</scope>
    <source>
        <strain evidence="7 8">AsT0115</strain>
    </source>
</reference>
<proteinExistence type="predicted"/>
<keyword evidence="1 4" id="KW-0349">Heme</keyword>
<evidence type="ECO:0000256" key="5">
    <source>
        <dbReference type="SAM" id="MobiDB-lite"/>
    </source>
</evidence>
<dbReference type="PROSITE" id="PS51257">
    <property type="entry name" value="PROKAR_LIPOPROTEIN"/>
    <property type="match status" value="1"/>
</dbReference>
<evidence type="ECO:0000259" key="6">
    <source>
        <dbReference type="PROSITE" id="PS51007"/>
    </source>
</evidence>
<evidence type="ECO:0000313" key="8">
    <source>
        <dbReference type="Proteomes" id="UP000751614"/>
    </source>
</evidence>
<evidence type="ECO:0000256" key="2">
    <source>
        <dbReference type="ARBA" id="ARBA00022723"/>
    </source>
</evidence>
<evidence type="ECO:0000313" key="7">
    <source>
        <dbReference type="EMBL" id="TMU50630.1"/>
    </source>
</evidence>
<keyword evidence="8" id="KW-1185">Reference proteome</keyword>
<protein>
    <submittedName>
        <fullName evidence="7">Cytochrome c</fullName>
    </submittedName>
</protein>
<keyword evidence="2 4" id="KW-0479">Metal-binding</keyword>
<sequence>MKIIVKGSSLLLLTLLIACGGKQEKKQDGFQVERQKTTQKTEQKVETETTKASERIDLESKGVGPVTSVTLNDAIDQAMADEGKAVYDQMCLACHRIGKKFIGPAPDGILNRRSPEWVMNMILNPEGMVKEDALAKDLFMEFNGSPMANQGLTEEQARAVLEYFRTL</sequence>
<keyword evidence="3 4" id="KW-0408">Iron</keyword>
<dbReference type="RefSeq" id="WP_138839312.1">
    <property type="nucleotide sequence ID" value="NZ_VCNI01000005.1"/>
</dbReference>
<dbReference type="InterPro" id="IPR009056">
    <property type="entry name" value="Cyt_c-like_dom"/>
</dbReference>
<accession>A0ABY2WH61</accession>
<evidence type="ECO:0000256" key="1">
    <source>
        <dbReference type="ARBA" id="ARBA00022617"/>
    </source>
</evidence>
<dbReference type="PROSITE" id="PS51007">
    <property type="entry name" value="CYTC"/>
    <property type="match status" value="1"/>
</dbReference>
<dbReference type="Proteomes" id="UP000751614">
    <property type="component" value="Unassembled WGS sequence"/>
</dbReference>
<organism evidence="7 8">
    <name type="scientific">Flagellimonas algicola</name>
    <dbReference type="NCBI Taxonomy" id="2583815"/>
    <lineage>
        <taxon>Bacteria</taxon>
        <taxon>Pseudomonadati</taxon>
        <taxon>Bacteroidota</taxon>
        <taxon>Flavobacteriia</taxon>
        <taxon>Flavobacteriales</taxon>
        <taxon>Flavobacteriaceae</taxon>
        <taxon>Flagellimonas</taxon>
    </lineage>
</organism>